<protein>
    <submittedName>
        <fullName evidence="6">Methyltransferase</fullName>
    </submittedName>
</protein>
<organism evidence="6 7">
    <name type="scientific">Amphritea opalescens</name>
    <dbReference type="NCBI Taxonomy" id="2490544"/>
    <lineage>
        <taxon>Bacteria</taxon>
        <taxon>Pseudomonadati</taxon>
        <taxon>Pseudomonadota</taxon>
        <taxon>Gammaproteobacteria</taxon>
        <taxon>Oceanospirillales</taxon>
        <taxon>Oceanospirillaceae</taxon>
        <taxon>Amphritea</taxon>
    </lineage>
</organism>
<dbReference type="GO" id="GO:0032259">
    <property type="term" value="P:methylation"/>
    <property type="evidence" value="ECO:0007669"/>
    <property type="project" value="UniProtKB-KW"/>
</dbReference>
<dbReference type="GO" id="GO:0008168">
    <property type="term" value="F:methyltransferase activity"/>
    <property type="evidence" value="ECO:0007669"/>
    <property type="project" value="UniProtKB-KW"/>
</dbReference>
<keyword evidence="3 6" id="KW-0808">Transferase</keyword>
<dbReference type="Pfam" id="PF10672">
    <property type="entry name" value="Methyltrans_SAM"/>
    <property type="match status" value="1"/>
</dbReference>
<evidence type="ECO:0000313" key="7">
    <source>
        <dbReference type="Proteomes" id="UP000283087"/>
    </source>
</evidence>
<dbReference type="AlphaFoldDB" id="A0A430KM85"/>
<dbReference type="OrthoDB" id="9805492at2"/>
<feature type="domain" description="S-adenosylmethionine-dependent methyltransferase" evidence="5">
    <location>
        <begin position="20"/>
        <end position="304"/>
    </location>
</feature>
<evidence type="ECO:0000256" key="1">
    <source>
        <dbReference type="ARBA" id="ARBA00022552"/>
    </source>
</evidence>
<reference evidence="6 7" key="1">
    <citation type="submission" date="2018-11" db="EMBL/GenBank/DDBJ databases">
        <title>The draft genome sequence of Amphritea opalescens ANRC-JH13T.</title>
        <authorList>
            <person name="Fang Z."/>
            <person name="Zhang Y."/>
            <person name="Han X."/>
        </authorList>
    </citation>
    <scope>NUCLEOTIDE SEQUENCE [LARGE SCALE GENOMIC DNA]</scope>
    <source>
        <strain evidence="6 7">ANRC-JH13</strain>
    </source>
</reference>
<comment type="caution">
    <text evidence="6">The sequence shown here is derived from an EMBL/GenBank/DDBJ whole genome shotgun (WGS) entry which is preliminary data.</text>
</comment>
<evidence type="ECO:0000256" key="2">
    <source>
        <dbReference type="ARBA" id="ARBA00022603"/>
    </source>
</evidence>
<evidence type="ECO:0000256" key="4">
    <source>
        <dbReference type="ARBA" id="ARBA00022691"/>
    </source>
</evidence>
<dbReference type="PANTHER" id="PTHR43042">
    <property type="entry name" value="SAM-DEPENDENT METHYLTRANSFERASE"/>
    <property type="match status" value="1"/>
</dbReference>
<dbReference type="InterPro" id="IPR029063">
    <property type="entry name" value="SAM-dependent_MTases_sf"/>
</dbReference>
<keyword evidence="4" id="KW-0949">S-adenosyl-L-methionine</keyword>
<dbReference type="InterPro" id="IPR019614">
    <property type="entry name" value="SAM-dep_methyl-trfase"/>
</dbReference>
<dbReference type="RefSeq" id="WP_126159787.1">
    <property type="nucleotide sequence ID" value="NZ_RQXW01000020.1"/>
</dbReference>
<dbReference type="Proteomes" id="UP000283087">
    <property type="component" value="Unassembled WGS sequence"/>
</dbReference>
<sequence length="307" mass="35085">MQAIFDSISTQLGLSQGEVRRLFHGRGRCFPGYEQLIIDLLPPVVIIRLFEAHPVALIERLDQFFQQLDETIKPDALVVQHRYRRENSVEIRWNNGTVDPEQLLQVTELGLQYHVRPLKNQNSGLFLDMREGRRWVRHNSQDKRVLNLFAYTCGFSVAAIAGGASGVVNLDMSRGALSTGRENHRLNQLPTDQVKFLGHDLFRSWGRLKREGPYDLVVIDPPSFQRGSFVATDDYRKVLRRLPELTVDGGQVLLCLNSPELGSDFLLQLVDDCCPEFTYCERIAHPEDFPDRDPEQALKVLLFQKTG</sequence>
<keyword evidence="1" id="KW-0698">rRNA processing</keyword>
<keyword evidence="7" id="KW-1185">Reference proteome</keyword>
<gene>
    <name evidence="6" type="ORF">EH243_16620</name>
</gene>
<dbReference type="CDD" id="cd02440">
    <property type="entry name" value="AdoMet_MTases"/>
    <property type="match status" value="1"/>
</dbReference>
<evidence type="ECO:0000259" key="5">
    <source>
        <dbReference type="Pfam" id="PF10672"/>
    </source>
</evidence>
<dbReference type="Gene3D" id="3.40.50.150">
    <property type="entry name" value="Vaccinia Virus protein VP39"/>
    <property type="match status" value="1"/>
</dbReference>
<accession>A0A430KM85</accession>
<evidence type="ECO:0000256" key="3">
    <source>
        <dbReference type="ARBA" id="ARBA00022679"/>
    </source>
</evidence>
<evidence type="ECO:0000313" key="6">
    <source>
        <dbReference type="EMBL" id="RTE64585.1"/>
    </source>
</evidence>
<dbReference type="GO" id="GO:0006364">
    <property type="term" value="P:rRNA processing"/>
    <property type="evidence" value="ECO:0007669"/>
    <property type="project" value="UniProtKB-KW"/>
</dbReference>
<proteinExistence type="predicted"/>
<name>A0A430KM85_9GAMM</name>
<dbReference type="PANTHER" id="PTHR43042:SF3">
    <property type="entry name" value="RIBOSOMAL RNA LARGE SUBUNIT METHYLTRANSFERASE YWBD-RELATED"/>
    <property type="match status" value="1"/>
</dbReference>
<keyword evidence="2 6" id="KW-0489">Methyltransferase</keyword>
<dbReference type="EMBL" id="RQXW01000020">
    <property type="protein sequence ID" value="RTE64585.1"/>
    <property type="molecule type" value="Genomic_DNA"/>
</dbReference>
<dbReference type="SUPFAM" id="SSF53335">
    <property type="entry name" value="S-adenosyl-L-methionine-dependent methyltransferases"/>
    <property type="match status" value="1"/>
</dbReference>